<gene>
    <name evidence="1" type="ORF">GCM10007981_18690</name>
</gene>
<dbReference type="OrthoDB" id="27221at2157"/>
<accession>A0A830GYH5</accession>
<dbReference type="AlphaFoldDB" id="A0A830GYH5"/>
<protein>
    <submittedName>
        <fullName evidence="1">Uncharacterized protein</fullName>
    </submittedName>
</protein>
<dbReference type="EMBL" id="BMNL01000004">
    <property type="protein sequence ID" value="GGP22475.1"/>
    <property type="molecule type" value="Genomic_DNA"/>
</dbReference>
<reference evidence="1" key="1">
    <citation type="journal article" date="2014" name="Int. J. Syst. Evol. Microbiol.">
        <title>Complete genome sequence of Corynebacterium casei LMG S-19264T (=DSM 44701T), isolated from a smear-ripened cheese.</title>
        <authorList>
            <consortium name="US DOE Joint Genome Institute (JGI-PGF)"/>
            <person name="Walter F."/>
            <person name="Albersmeier A."/>
            <person name="Kalinowski J."/>
            <person name="Ruckert C."/>
        </authorList>
    </citation>
    <scope>NUCLEOTIDE SEQUENCE</scope>
    <source>
        <strain evidence="1">JCM 10088</strain>
    </source>
</reference>
<proteinExistence type="predicted"/>
<sequence length="164" mass="17767">MDEQVKALVKSTAKLIETAISVKPTDCILKNLATITGNALAALKMLVPEIAGAVDELAPKFEKIQEMSKSVTSNPSVEAYIESVMSIFSKFNVDPGIWAAFTTLEAMYAIQLCGNEAAKYFLVRTILAGSLPFNLYVAMLNHVGVDNQFGVELFKSLLSQSEGQ</sequence>
<dbReference type="Proteomes" id="UP000610960">
    <property type="component" value="Unassembled WGS sequence"/>
</dbReference>
<comment type="caution">
    <text evidence="1">The sequence shown here is derived from an EMBL/GenBank/DDBJ whole genome shotgun (WGS) entry which is preliminary data.</text>
</comment>
<name>A0A830GYH5_9CREN</name>
<keyword evidence="2" id="KW-1185">Reference proteome</keyword>
<evidence type="ECO:0000313" key="1">
    <source>
        <dbReference type="EMBL" id="GGP22475.1"/>
    </source>
</evidence>
<reference evidence="1" key="2">
    <citation type="submission" date="2020-09" db="EMBL/GenBank/DDBJ databases">
        <authorList>
            <person name="Sun Q."/>
            <person name="Ohkuma M."/>
        </authorList>
    </citation>
    <scope>NUCLEOTIDE SEQUENCE</scope>
    <source>
        <strain evidence="1">JCM 10088</strain>
    </source>
</reference>
<organism evidence="1 2">
    <name type="scientific">Thermocladium modestius</name>
    <dbReference type="NCBI Taxonomy" id="62609"/>
    <lineage>
        <taxon>Archaea</taxon>
        <taxon>Thermoproteota</taxon>
        <taxon>Thermoprotei</taxon>
        <taxon>Thermoproteales</taxon>
        <taxon>Thermoproteaceae</taxon>
        <taxon>Thermocladium</taxon>
    </lineage>
</organism>
<dbReference type="RefSeq" id="WP_188597126.1">
    <property type="nucleotide sequence ID" value="NZ_BMNL01000004.1"/>
</dbReference>
<evidence type="ECO:0000313" key="2">
    <source>
        <dbReference type="Proteomes" id="UP000610960"/>
    </source>
</evidence>